<feature type="transmembrane region" description="Helical" evidence="1">
    <location>
        <begin position="141"/>
        <end position="162"/>
    </location>
</feature>
<gene>
    <name evidence="2" type="ORF">EUA93_03180</name>
</gene>
<sequence>MSMWCAQPREAQVGILRAMPTSSTLALLRAAHPRQALATAAALAAAATVAGRPLREVALVGGTVLVGQAVLGWADDLADRPRDARHRPEKPLGNESLDPGTAWFAIACAVLLVVPLAVAHGRVAATAYLSLLAVSAIGDRLLHATVLSFVPWVVSFGLYPVFLAHGGWNGAGTSTPPTPLMVGLAAALGLGVHVLLALPGLVHDHEEGERSLPLLLALRTGTPRMLVIASVWTAAAVVAILIAGRTVGLT</sequence>
<name>A0A4Q2RW68_9ACTN</name>
<evidence type="ECO:0000313" key="2">
    <source>
        <dbReference type="EMBL" id="RYB93451.1"/>
    </source>
</evidence>
<protein>
    <recommendedName>
        <fullName evidence="4">Ubiquinone biosynthesis protein UbiA</fullName>
    </recommendedName>
</protein>
<organism evidence="2 3">
    <name type="scientific">Nocardioides oleivorans</name>
    <dbReference type="NCBI Taxonomy" id="273676"/>
    <lineage>
        <taxon>Bacteria</taxon>
        <taxon>Bacillati</taxon>
        <taxon>Actinomycetota</taxon>
        <taxon>Actinomycetes</taxon>
        <taxon>Propionibacteriales</taxon>
        <taxon>Nocardioidaceae</taxon>
        <taxon>Nocardioides</taxon>
    </lineage>
</organism>
<comment type="caution">
    <text evidence="2">The sequence shown here is derived from an EMBL/GenBank/DDBJ whole genome shotgun (WGS) entry which is preliminary data.</text>
</comment>
<dbReference type="AlphaFoldDB" id="A0A4Q2RW68"/>
<evidence type="ECO:0000313" key="3">
    <source>
        <dbReference type="Proteomes" id="UP000294071"/>
    </source>
</evidence>
<dbReference type="InterPro" id="IPR044878">
    <property type="entry name" value="UbiA_sf"/>
</dbReference>
<evidence type="ECO:0008006" key="4">
    <source>
        <dbReference type="Google" id="ProtNLM"/>
    </source>
</evidence>
<keyword evidence="1" id="KW-0812">Transmembrane</keyword>
<accession>A0A4Q2RW68</accession>
<dbReference type="EMBL" id="SDWT01000001">
    <property type="protein sequence ID" value="RYB93451.1"/>
    <property type="molecule type" value="Genomic_DNA"/>
</dbReference>
<keyword evidence="1" id="KW-1133">Transmembrane helix</keyword>
<proteinExistence type="predicted"/>
<reference evidence="2 3" key="1">
    <citation type="submission" date="2019-01" db="EMBL/GenBank/DDBJ databases">
        <title>Novel species of Nocardioides.</title>
        <authorList>
            <person name="Liu Q."/>
            <person name="Xin Y.-H."/>
        </authorList>
    </citation>
    <scope>NUCLEOTIDE SEQUENCE [LARGE SCALE GENOMIC DNA]</scope>
    <source>
        <strain evidence="2 3">CGMCC 4.6882</strain>
    </source>
</reference>
<feature type="transmembrane region" description="Helical" evidence="1">
    <location>
        <begin position="182"/>
        <end position="202"/>
    </location>
</feature>
<feature type="transmembrane region" description="Helical" evidence="1">
    <location>
        <begin position="102"/>
        <end position="129"/>
    </location>
</feature>
<dbReference type="Proteomes" id="UP000294071">
    <property type="component" value="Unassembled WGS sequence"/>
</dbReference>
<keyword evidence="1" id="KW-0472">Membrane</keyword>
<keyword evidence="3" id="KW-1185">Reference proteome</keyword>
<dbReference type="Gene3D" id="1.10.357.140">
    <property type="entry name" value="UbiA prenyltransferase"/>
    <property type="match status" value="1"/>
</dbReference>
<evidence type="ECO:0000256" key="1">
    <source>
        <dbReference type="SAM" id="Phobius"/>
    </source>
</evidence>
<dbReference type="OrthoDB" id="3212588at2"/>
<feature type="transmembrane region" description="Helical" evidence="1">
    <location>
        <begin position="223"/>
        <end position="244"/>
    </location>
</feature>